<organism evidence="2 3">
    <name type="scientific">Undibacterium hunanense</name>
    <dbReference type="NCBI Taxonomy" id="2762292"/>
    <lineage>
        <taxon>Bacteria</taxon>
        <taxon>Pseudomonadati</taxon>
        <taxon>Pseudomonadota</taxon>
        <taxon>Betaproteobacteria</taxon>
        <taxon>Burkholderiales</taxon>
        <taxon>Oxalobacteraceae</taxon>
        <taxon>Undibacterium</taxon>
    </lineage>
</organism>
<comment type="caution">
    <text evidence="2">The sequence shown here is derived from an EMBL/GenBank/DDBJ whole genome shotgun (WGS) entry which is preliminary data.</text>
</comment>
<gene>
    <name evidence="2" type="ORF">H8L32_26225</name>
</gene>
<reference evidence="2 3" key="1">
    <citation type="submission" date="2020-08" db="EMBL/GenBank/DDBJ databases">
        <title>Novel species isolated from subtropical streams in China.</title>
        <authorList>
            <person name="Lu H."/>
        </authorList>
    </citation>
    <scope>NUCLEOTIDE SEQUENCE [LARGE SCALE GENOMIC DNA]</scope>
    <source>
        <strain evidence="2 3">CY18W</strain>
    </source>
</reference>
<dbReference type="RefSeq" id="WP_186950824.1">
    <property type="nucleotide sequence ID" value="NZ_JACOGF010000023.1"/>
</dbReference>
<evidence type="ECO:0000256" key="1">
    <source>
        <dbReference type="SAM" id="Phobius"/>
    </source>
</evidence>
<name>A0ABR6ZYM7_9BURK</name>
<accession>A0ABR6ZYM7</accession>
<dbReference type="Proteomes" id="UP000650424">
    <property type="component" value="Unassembled WGS sequence"/>
</dbReference>
<evidence type="ECO:0000313" key="2">
    <source>
        <dbReference type="EMBL" id="MBC3920988.1"/>
    </source>
</evidence>
<feature type="transmembrane region" description="Helical" evidence="1">
    <location>
        <begin position="54"/>
        <end position="74"/>
    </location>
</feature>
<feature type="transmembrane region" description="Helical" evidence="1">
    <location>
        <begin position="12"/>
        <end position="34"/>
    </location>
</feature>
<proteinExistence type="predicted"/>
<keyword evidence="1" id="KW-1133">Transmembrane helix</keyword>
<keyword evidence="3" id="KW-1185">Reference proteome</keyword>
<sequence>MDKMTSKLITPQCIFLGQIPAGIFILLVHIRTMLADWLHTSGMVQLLLSTKRLFGRLFSGSPQIIIILIFRGWICLFPQQVKAGNHVRDYWPES</sequence>
<keyword evidence="1" id="KW-0472">Membrane</keyword>
<protein>
    <submittedName>
        <fullName evidence="2">Uncharacterized protein</fullName>
    </submittedName>
</protein>
<dbReference type="EMBL" id="JACOGF010000023">
    <property type="protein sequence ID" value="MBC3920988.1"/>
    <property type="molecule type" value="Genomic_DNA"/>
</dbReference>
<evidence type="ECO:0000313" key="3">
    <source>
        <dbReference type="Proteomes" id="UP000650424"/>
    </source>
</evidence>
<keyword evidence="1" id="KW-0812">Transmembrane</keyword>